<dbReference type="Pfam" id="PF03572">
    <property type="entry name" value="Peptidase_S41"/>
    <property type="match status" value="1"/>
</dbReference>
<dbReference type="Proteomes" id="UP000533017">
    <property type="component" value="Unassembled WGS sequence"/>
</dbReference>
<evidence type="ECO:0000313" key="3">
    <source>
        <dbReference type="EMBL" id="SFH47086.1"/>
    </source>
</evidence>
<proteinExistence type="predicted"/>
<reference evidence="2 5" key="2">
    <citation type="submission" date="2020-07" db="EMBL/GenBank/DDBJ databases">
        <title>Sequencing the genomes of 1000 actinobacteria strains.</title>
        <authorList>
            <person name="Klenk H.-P."/>
        </authorList>
    </citation>
    <scope>NUCLEOTIDE SEQUENCE [LARGE SCALE GENOMIC DNA]</scope>
    <source>
        <strain evidence="2 5">DSM 45117</strain>
    </source>
</reference>
<dbReference type="Gene3D" id="3.90.226.10">
    <property type="entry name" value="2-enoyl-CoA Hydratase, Chain A, domain 1"/>
    <property type="match status" value="1"/>
</dbReference>
<dbReference type="GO" id="GO:0006508">
    <property type="term" value="P:proteolysis"/>
    <property type="evidence" value="ECO:0007669"/>
    <property type="project" value="InterPro"/>
</dbReference>
<dbReference type="Proteomes" id="UP000199052">
    <property type="component" value="Unassembled WGS sequence"/>
</dbReference>
<evidence type="ECO:0000313" key="5">
    <source>
        <dbReference type="Proteomes" id="UP000533017"/>
    </source>
</evidence>
<dbReference type="OrthoDB" id="5185672at2"/>
<reference evidence="3 4" key="1">
    <citation type="submission" date="2016-10" db="EMBL/GenBank/DDBJ databases">
        <authorList>
            <person name="de Groot N.N."/>
        </authorList>
    </citation>
    <scope>NUCLEOTIDE SEQUENCE [LARGE SCALE GENOMIC DNA]</scope>
    <source>
        <strain evidence="3 4">CPCC 202808</strain>
    </source>
</reference>
<name>A0A1I3AB97_9ACTN</name>
<dbReference type="SUPFAM" id="SSF52096">
    <property type="entry name" value="ClpP/crotonase"/>
    <property type="match status" value="1"/>
</dbReference>
<dbReference type="InterPro" id="IPR029045">
    <property type="entry name" value="ClpP/crotonase-like_dom_sf"/>
</dbReference>
<evidence type="ECO:0000259" key="1">
    <source>
        <dbReference type="Pfam" id="PF03572"/>
    </source>
</evidence>
<organism evidence="3 4">
    <name type="scientific">Actinopolymorpha cephalotaxi</name>
    <dbReference type="NCBI Taxonomy" id="504797"/>
    <lineage>
        <taxon>Bacteria</taxon>
        <taxon>Bacillati</taxon>
        <taxon>Actinomycetota</taxon>
        <taxon>Actinomycetes</taxon>
        <taxon>Propionibacteriales</taxon>
        <taxon>Actinopolymorphaceae</taxon>
        <taxon>Actinopolymorpha</taxon>
    </lineage>
</organism>
<protein>
    <submittedName>
        <fullName evidence="3">Peptidase family S41</fullName>
    </submittedName>
</protein>
<dbReference type="GO" id="GO:0008236">
    <property type="term" value="F:serine-type peptidase activity"/>
    <property type="evidence" value="ECO:0007669"/>
    <property type="project" value="InterPro"/>
</dbReference>
<feature type="domain" description="Tail specific protease" evidence="1">
    <location>
        <begin position="173"/>
        <end position="331"/>
    </location>
</feature>
<dbReference type="AlphaFoldDB" id="A0A1I3AB97"/>
<dbReference type="EMBL" id="FOOI01000018">
    <property type="protein sequence ID" value="SFH47086.1"/>
    <property type="molecule type" value="Genomic_DNA"/>
</dbReference>
<evidence type="ECO:0000313" key="2">
    <source>
        <dbReference type="EMBL" id="NYH85246.1"/>
    </source>
</evidence>
<dbReference type="STRING" id="504797.SAMN05421678_118138"/>
<accession>A0A1I3AB97</accession>
<evidence type="ECO:0000313" key="4">
    <source>
        <dbReference type="Proteomes" id="UP000199052"/>
    </source>
</evidence>
<sequence length="390" mass="43220">MLGTADLRALYLDPSTAGISWLLDPDSSRVLDGVTASDRLSADSRCDVDALIVDVPDTLVLLRERHIGLVTGAANPRGLDDWAATWVARLENERPDTWGAALGTAFHDLRWLVGDNHLRVPGEDTDLLRASDRRGGEPVHGREEGPWLEERVVDGVLCLRLRQCGGRSPEVEQAMLHFQDDHARHFAHDKIIVDVRSNPGGSDEFVWKWIADHVPHEVRYVPDKAWRYGGRRLAAWNLMVEQIAIAGEDSISELRRDNTPALRPNGTLTLEADDEVLGVGASPWHGQMLVLTDRLTASAGESIAWMLREAFDAKIVGGPSGGLLTYGDITPYLLPRSRLVLWLATHWFDWRGVEMVGLPVDLTIDPRTPLADIITNFDDLHTAASPTSTW</sequence>
<dbReference type="RefSeq" id="WP_092888488.1">
    <property type="nucleotide sequence ID" value="NZ_FOOI01000018.1"/>
</dbReference>
<dbReference type="InterPro" id="IPR005151">
    <property type="entry name" value="Tail-specific_protease"/>
</dbReference>
<gene>
    <name evidence="2" type="ORF">FHR37_004097</name>
    <name evidence="3" type="ORF">SAMN05421678_118138</name>
</gene>
<keyword evidence="5" id="KW-1185">Reference proteome</keyword>
<dbReference type="EMBL" id="JACBZA010000001">
    <property type="protein sequence ID" value="NYH85246.1"/>
    <property type="molecule type" value="Genomic_DNA"/>
</dbReference>